<evidence type="ECO:0000256" key="1">
    <source>
        <dbReference type="SAM" id="Coils"/>
    </source>
</evidence>
<feature type="compositionally biased region" description="Low complexity" evidence="2">
    <location>
        <begin position="574"/>
        <end position="583"/>
    </location>
</feature>
<accession>A0A061R644</accession>
<feature type="compositionally biased region" description="Basic and acidic residues" evidence="2">
    <location>
        <begin position="361"/>
        <end position="384"/>
    </location>
</feature>
<proteinExistence type="predicted"/>
<dbReference type="AlphaFoldDB" id="A0A061R644"/>
<feature type="region of interest" description="Disordered" evidence="2">
    <location>
        <begin position="574"/>
        <end position="645"/>
    </location>
</feature>
<feature type="region of interest" description="Disordered" evidence="2">
    <location>
        <begin position="225"/>
        <end position="245"/>
    </location>
</feature>
<feature type="compositionally biased region" description="Gly residues" evidence="2">
    <location>
        <begin position="614"/>
        <end position="624"/>
    </location>
</feature>
<evidence type="ECO:0000313" key="3">
    <source>
        <dbReference type="EMBL" id="JAC68397.1"/>
    </source>
</evidence>
<feature type="region of interest" description="Disordered" evidence="2">
    <location>
        <begin position="153"/>
        <end position="177"/>
    </location>
</feature>
<dbReference type="EMBL" id="GBEZ01017990">
    <property type="protein sequence ID" value="JAC68397.1"/>
    <property type="molecule type" value="Transcribed_RNA"/>
</dbReference>
<keyword evidence="1" id="KW-0175">Coiled coil</keyword>
<organism evidence="3">
    <name type="scientific">Tetraselmis sp. GSL018</name>
    <dbReference type="NCBI Taxonomy" id="582737"/>
    <lineage>
        <taxon>Eukaryota</taxon>
        <taxon>Viridiplantae</taxon>
        <taxon>Chlorophyta</taxon>
        <taxon>core chlorophytes</taxon>
        <taxon>Chlorodendrophyceae</taxon>
        <taxon>Chlorodendrales</taxon>
        <taxon>Chlorodendraceae</taxon>
        <taxon>Tetraselmis</taxon>
    </lineage>
</organism>
<feature type="region of interest" description="Disordered" evidence="2">
    <location>
        <begin position="340"/>
        <end position="421"/>
    </location>
</feature>
<reference evidence="3" key="1">
    <citation type="submission" date="2014-05" db="EMBL/GenBank/DDBJ databases">
        <title>The transcriptome of the halophilic microalga Tetraselmis sp. GSL018 isolated from the Great Salt Lake, Utah.</title>
        <authorList>
            <person name="Jinkerson R.E."/>
            <person name="D'Adamo S."/>
            <person name="Posewitz M.C."/>
        </authorList>
    </citation>
    <scope>NUCLEOTIDE SEQUENCE</scope>
    <source>
        <strain evidence="3">GSL018</strain>
    </source>
</reference>
<feature type="compositionally biased region" description="Low complexity" evidence="2">
    <location>
        <begin position="341"/>
        <end position="360"/>
    </location>
</feature>
<feature type="compositionally biased region" description="Basic and acidic residues" evidence="2">
    <location>
        <begin position="167"/>
        <end position="177"/>
    </location>
</feature>
<name>A0A061R644_9CHLO</name>
<evidence type="ECO:0000256" key="2">
    <source>
        <dbReference type="SAM" id="MobiDB-lite"/>
    </source>
</evidence>
<protein>
    <submittedName>
        <fullName evidence="3">Uncharacterized protein</fullName>
    </submittedName>
</protein>
<feature type="coiled-coil region" evidence="1">
    <location>
        <begin position="12"/>
        <end position="113"/>
    </location>
</feature>
<feature type="region of interest" description="Disordered" evidence="2">
    <location>
        <begin position="437"/>
        <end position="545"/>
    </location>
</feature>
<feature type="non-terminal residue" evidence="3">
    <location>
        <position position="1058"/>
    </location>
</feature>
<sequence length="1058" mass="110364">MGAEGRFSTLSKEELLKKLERSENQRTKLKNSLVLAREAALNNAALLKKHGQLEEEYSVLKTSAEKVLDELEEEKSVAEKKAEEEARMRQKAEEALQELRSQFESKITALQTEVRSLRTGLGQAKKSAERAAASPAAVPWERIEARVKQLVSAPEAEGHGGASRASAEAERRVERLGEENRQLRQQLEQLRGQVEDLARQQRITAAGSSELQALRAEQQRMAEALEAGAAAGHGSSRQAEKEEPLPPEAIADLAEERLLERFSDLRQWMQRQESAVLELQEEGRMRSQELALFKKSLVPLAAALGEAVGILPIGSRTGASQGTENECAEAAGRRIADTCHSPAYTSTSPAGAAPPAAPSAERTDGASRDRVSAEEEKASRKWAMERIAGAQATNRDDGVNASANEGGRKPSPSAGASTSADMTCCGLLHDERRPPAAREVPCGMEGGGPPASGEAAGNKPGDKTMRKHGRAQPEEDEPYRKRQRTGSGPGGHPPPEAAAHVAQEAGGSRPQQRPRKKAQAKPAACKAPLQHNPDTIPGGVTAVGQSKYKRTLRATGKQLVEAARGCSALLEAPALPKGAAPAPRDSQDPAEGHGEPQPEGTAARGQEAPDAGTDRGGSGGGGPAGAAREQGSGAERRAKAPPPHASVYLDVTSVLDSDRLAEALSGEDPTSAAVELGGRLHQASQQAPEAHAASVVSAGLCSALLRCAASSWWTGGSETGHAEEECRFLEGWCVPKHRGWFVSLLAAARELDRRGSHRVVSDLRRLLGRELLGGTGDTGGPCERLPDGQASAAAAASVILGRSRGDAEGVRRLVAELLLASPQAGTPAVLLLVAPAAAAWPQALAHHGKPPWDILPAAVHAVLSGLCSTAAAEGRGGGECPGSTEPSLAAAADVLRRTGEEHWGWEGGRGSKTDPEDVVERLVSVAGGADDLIAAEHRQPWAAGQDASAASSQAMADASVAVRLLVTYLGVPWAVGGLAPVLREQLGGAPSGRSLELFGAIGFALAASALRRCPVGDGVDGCEEPGKGPAPRLAPAEDRCRVATSRAALAVAGALVDS</sequence>
<feature type="compositionally biased region" description="Basic and acidic residues" evidence="2">
    <location>
        <begin position="585"/>
        <end position="596"/>
    </location>
</feature>
<feature type="compositionally biased region" description="Low complexity" evidence="2">
    <location>
        <begin position="497"/>
        <end position="511"/>
    </location>
</feature>
<gene>
    <name evidence="3" type="ORF">TSPGSL018_8799</name>
</gene>